<dbReference type="STRING" id="112901.SAMN04488500_11996"/>
<accession>A0A1W2E1P9</accession>
<evidence type="ECO:0000313" key="2">
    <source>
        <dbReference type="Proteomes" id="UP000192738"/>
    </source>
</evidence>
<gene>
    <name evidence="1" type="ORF">SAMN04488500_11996</name>
</gene>
<evidence type="ECO:0000313" key="1">
    <source>
        <dbReference type="EMBL" id="SMD03417.1"/>
    </source>
</evidence>
<organism evidence="1 2">
    <name type="scientific">Sporomusa malonica</name>
    <dbReference type="NCBI Taxonomy" id="112901"/>
    <lineage>
        <taxon>Bacteria</taxon>
        <taxon>Bacillati</taxon>
        <taxon>Bacillota</taxon>
        <taxon>Negativicutes</taxon>
        <taxon>Selenomonadales</taxon>
        <taxon>Sporomusaceae</taxon>
        <taxon>Sporomusa</taxon>
    </lineage>
</organism>
<dbReference type="AlphaFoldDB" id="A0A1W2E1P9"/>
<reference evidence="1 2" key="1">
    <citation type="submission" date="2017-04" db="EMBL/GenBank/DDBJ databases">
        <authorList>
            <person name="Afonso C.L."/>
            <person name="Miller P.J."/>
            <person name="Scott M.A."/>
            <person name="Spackman E."/>
            <person name="Goraichik I."/>
            <person name="Dimitrov K.M."/>
            <person name="Suarez D.L."/>
            <person name="Swayne D.E."/>
        </authorList>
    </citation>
    <scope>NUCLEOTIDE SEQUENCE [LARGE SCALE GENOMIC DNA]</scope>
    <source>
        <strain evidence="1 2">DSM 5090</strain>
    </source>
</reference>
<proteinExistence type="predicted"/>
<protein>
    <submittedName>
        <fullName evidence="1">Uncharacterized protein</fullName>
    </submittedName>
</protein>
<name>A0A1W2E1P9_9FIRM</name>
<dbReference type="RefSeq" id="WP_084577470.1">
    <property type="nucleotide sequence ID" value="NZ_CP155572.1"/>
</dbReference>
<dbReference type="EMBL" id="FWXI01000019">
    <property type="protein sequence ID" value="SMD03417.1"/>
    <property type="molecule type" value="Genomic_DNA"/>
</dbReference>
<sequence length="127" mass="14885">MAAKIIPFPQKSEINLTEIERLFRQWLSEISGNPDLIEHVTARMMAFVDKYANKWFEPTFNLAVPPHFSQEEAKALLVSIERGVDNTANQVHEMINRIIVERFFLEIEIYESLNSEEKHHWPGFKNS</sequence>
<keyword evidence="2" id="KW-1185">Reference proteome</keyword>
<dbReference type="OrthoDB" id="1685030at2"/>
<dbReference type="Proteomes" id="UP000192738">
    <property type="component" value="Unassembled WGS sequence"/>
</dbReference>